<evidence type="ECO:0000313" key="4">
    <source>
        <dbReference type="EMBL" id="CDW55288.1"/>
    </source>
</evidence>
<reference evidence="4" key="2">
    <citation type="submission" date="2014-03" db="EMBL/GenBank/DDBJ databases">
        <title>The whipworm genome and dual-species transcriptomics of an intimate host-pathogen interaction.</title>
        <authorList>
            <person name="Foth B.J."/>
            <person name="Tsai I.J."/>
            <person name="Reid A.J."/>
            <person name="Bancroft A.J."/>
            <person name="Nichol S."/>
            <person name="Tracey A."/>
            <person name="Holroyd N."/>
            <person name="Cotton J.A."/>
            <person name="Stanley E.J."/>
            <person name="Zarowiecki M."/>
            <person name="Liu J.Z."/>
            <person name="Huckvale T."/>
            <person name="Cooper P.J."/>
            <person name="Grencis R.K."/>
            <person name="Berriman M."/>
        </authorList>
    </citation>
    <scope>NUCLEOTIDE SEQUENCE [LARGE SCALE GENOMIC DNA]</scope>
</reference>
<dbReference type="SMART" id="SM00741">
    <property type="entry name" value="SapB"/>
    <property type="match status" value="2"/>
</dbReference>
<organism evidence="4 5">
    <name type="scientific">Trichuris trichiura</name>
    <name type="common">Whipworm</name>
    <name type="synonym">Trichocephalus trichiurus</name>
    <dbReference type="NCBI Taxonomy" id="36087"/>
    <lineage>
        <taxon>Eukaryota</taxon>
        <taxon>Metazoa</taxon>
        <taxon>Ecdysozoa</taxon>
        <taxon>Nematoda</taxon>
        <taxon>Enoplea</taxon>
        <taxon>Dorylaimia</taxon>
        <taxon>Trichinellida</taxon>
        <taxon>Trichuridae</taxon>
        <taxon>Trichuris</taxon>
    </lineage>
</organism>
<evidence type="ECO:0000256" key="2">
    <source>
        <dbReference type="ARBA" id="ARBA00023180"/>
    </source>
</evidence>
<evidence type="ECO:0000256" key="1">
    <source>
        <dbReference type="ARBA" id="ARBA00023157"/>
    </source>
</evidence>
<keyword evidence="1" id="KW-1015">Disulfide bond</keyword>
<dbReference type="InterPro" id="IPR008139">
    <property type="entry name" value="SaposinB_dom"/>
</dbReference>
<dbReference type="Proteomes" id="UP000030665">
    <property type="component" value="Unassembled WGS sequence"/>
</dbReference>
<dbReference type="GO" id="GO:0006665">
    <property type="term" value="P:sphingolipid metabolic process"/>
    <property type="evidence" value="ECO:0007669"/>
    <property type="project" value="InterPro"/>
</dbReference>
<dbReference type="GO" id="GO:0016020">
    <property type="term" value="C:membrane"/>
    <property type="evidence" value="ECO:0007669"/>
    <property type="project" value="GOC"/>
</dbReference>
<evidence type="ECO:0000259" key="3">
    <source>
        <dbReference type="PROSITE" id="PS50015"/>
    </source>
</evidence>
<dbReference type="EMBL" id="HG805945">
    <property type="protein sequence ID" value="CDW55288.1"/>
    <property type="molecule type" value="Genomic_DNA"/>
</dbReference>
<dbReference type="PRINTS" id="PR01797">
    <property type="entry name" value="SAPOSIN"/>
</dbReference>
<dbReference type="PROSITE" id="PS50015">
    <property type="entry name" value="SAP_B"/>
    <property type="match status" value="2"/>
</dbReference>
<name>A0A077Z6P6_TRITR</name>
<dbReference type="Gene3D" id="1.10.225.10">
    <property type="entry name" value="Saposin-like"/>
    <property type="match status" value="2"/>
</dbReference>
<proteinExistence type="predicted"/>
<dbReference type="InterPro" id="IPR051428">
    <property type="entry name" value="Sphingo_Act-Surfact_Prot"/>
</dbReference>
<dbReference type="InterPro" id="IPR011001">
    <property type="entry name" value="Saposin-like"/>
</dbReference>
<keyword evidence="5" id="KW-1185">Reference proteome</keyword>
<dbReference type="GO" id="GO:0005764">
    <property type="term" value="C:lysosome"/>
    <property type="evidence" value="ECO:0007669"/>
    <property type="project" value="InterPro"/>
</dbReference>
<dbReference type="STRING" id="36087.A0A077Z6P6"/>
<dbReference type="OrthoDB" id="5917778at2759"/>
<evidence type="ECO:0000313" key="5">
    <source>
        <dbReference type="Proteomes" id="UP000030665"/>
    </source>
</evidence>
<reference evidence="4" key="1">
    <citation type="submission" date="2014-01" db="EMBL/GenBank/DDBJ databases">
        <authorList>
            <person name="Aslett M."/>
        </authorList>
    </citation>
    <scope>NUCLEOTIDE SEQUENCE</scope>
</reference>
<feature type="domain" description="Saposin B-type" evidence="3">
    <location>
        <begin position="145"/>
        <end position="223"/>
    </location>
</feature>
<keyword evidence="2" id="KW-0325">Glycoprotein</keyword>
<dbReference type="SUPFAM" id="SSF47862">
    <property type="entry name" value="Saposin"/>
    <property type="match status" value="2"/>
</dbReference>
<sequence length="223" mass="25555">MFSKQPTLCEIQSEQTLPLLMEAISTATQNHKICDSLTATNCKDLFKGKKLEAMDCIICKLWTKLVAKKIISKSSQVKHYFELLCNSSKLNARGKQQCMNLFEDRFDEAFQALVNMFVNAALCDYGHFCFTRGKNITEDIPTTDKDYSCTVCQSFAAYVEWAMEKKDFEDYYMKLLHKFCSFFPKDAQEQCTSFMDSYAKKFMEDAALIFSPDIFCPVSPGAQ</sequence>
<feature type="domain" description="Saposin B-type" evidence="3">
    <location>
        <begin position="52"/>
        <end position="133"/>
    </location>
</feature>
<dbReference type="AlphaFoldDB" id="A0A077Z6P6"/>
<dbReference type="InterPro" id="IPR008373">
    <property type="entry name" value="Saposin"/>
</dbReference>
<gene>
    <name evidence="4" type="ORF">TTRE_0000356001</name>
</gene>
<protein>
    <recommendedName>
        <fullName evidence="3">Saposin B-type domain-containing protein</fullName>
    </recommendedName>
</protein>
<dbReference type="PANTHER" id="PTHR11480">
    <property type="entry name" value="SAPOSIN-RELATED"/>
    <property type="match status" value="1"/>
</dbReference>
<accession>A0A077Z6P6</accession>